<evidence type="ECO:0000256" key="15">
    <source>
        <dbReference type="SAM" id="SignalP"/>
    </source>
</evidence>
<feature type="domain" description="Cadherin" evidence="16">
    <location>
        <begin position="238"/>
        <end position="345"/>
    </location>
</feature>
<keyword evidence="3" id="KW-1003">Cell membrane</keyword>
<reference evidence="17" key="2">
    <citation type="submission" date="2025-09" db="UniProtKB">
        <authorList>
            <consortium name="Ensembl"/>
        </authorList>
    </citation>
    <scope>IDENTIFICATION</scope>
</reference>
<dbReference type="CDD" id="cd11304">
    <property type="entry name" value="Cadherin_repeat"/>
    <property type="match status" value="6"/>
</dbReference>
<dbReference type="FunFam" id="2.60.40.60:FF:000002">
    <property type="entry name" value="Protocadherin alpha 2"/>
    <property type="match status" value="1"/>
</dbReference>
<comment type="function">
    <text evidence="1">Potential calcium-dependent cell-adhesion protein. May be involved in the establishment and maintenance of specific neuronal connections in the brain.</text>
</comment>
<name>A0A7M4E3E6_CROPO</name>
<dbReference type="PANTHER" id="PTHR24028">
    <property type="entry name" value="CADHERIN-87A"/>
    <property type="match status" value="1"/>
</dbReference>
<feature type="transmembrane region" description="Helical" evidence="14">
    <location>
        <begin position="685"/>
        <end position="707"/>
    </location>
</feature>
<dbReference type="GO" id="GO:0050808">
    <property type="term" value="P:synapse organization"/>
    <property type="evidence" value="ECO:0007669"/>
    <property type="project" value="Ensembl"/>
</dbReference>
<dbReference type="PROSITE" id="PS00232">
    <property type="entry name" value="CADHERIN_1"/>
    <property type="match status" value="3"/>
</dbReference>
<dbReference type="GO" id="GO:0005509">
    <property type="term" value="F:calcium ion binding"/>
    <property type="evidence" value="ECO:0007669"/>
    <property type="project" value="UniProtKB-UniRule"/>
</dbReference>
<dbReference type="PRINTS" id="PR00205">
    <property type="entry name" value="CADHERIN"/>
</dbReference>
<dbReference type="AlphaFoldDB" id="A0A7M4E3E6"/>
<protein>
    <recommendedName>
        <fullName evidence="12">Protocadherin gamma-C5</fullName>
    </recommendedName>
</protein>
<keyword evidence="18" id="KW-1185">Reference proteome</keyword>
<evidence type="ECO:0000256" key="11">
    <source>
        <dbReference type="ARBA" id="ARBA00023180"/>
    </source>
</evidence>
<gene>
    <name evidence="17" type="primary">PCDHGC5</name>
</gene>
<evidence type="ECO:0000313" key="17">
    <source>
        <dbReference type="Ensembl" id="ENSCPRP00005003580.1"/>
    </source>
</evidence>
<dbReference type="GO" id="GO:0007156">
    <property type="term" value="P:homophilic cell adhesion via plasma membrane adhesion molecules"/>
    <property type="evidence" value="ECO:0007669"/>
    <property type="project" value="InterPro"/>
</dbReference>
<evidence type="ECO:0000313" key="18">
    <source>
        <dbReference type="Proteomes" id="UP000594220"/>
    </source>
</evidence>
<evidence type="ECO:0000256" key="3">
    <source>
        <dbReference type="ARBA" id="ARBA00022475"/>
    </source>
</evidence>
<keyword evidence="10 14" id="KW-0472">Membrane</keyword>
<keyword evidence="11" id="KW-0325">Glycoprotein</keyword>
<evidence type="ECO:0000256" key="7">
    <source>
        <dbReference type="ARBA" id="ARBA00022837"/>
    </source>
</evidence>
<dbReference type="OMA" id="MLQIMVG"/>
<evidence type="ECO:0000256" key="5">
    <source>
        <dbReference type="ARBA" id="ARBA00022729"/>
    </source>
</evidence>
<dbReference type="SMART" id="SM00112">
    <property type="entry name" value="CA"/>
    <property type="match status" value="6"/>
</dbReference>
<feature type="domain" description="Cadherin" evidence="16">
    <location>
        <begin position="450"/>
        <end position="559"/>
    </location>
</feature>
<dbReference type="FunFam" id="2.60.40.60:FF:000018">
    <property type="entry name" value="Protocadherin gamma c3"/>
    <property type="match status" value="1"/>
</dbReference>
<keyword evidence="4 14" id="KW-0812">Transmembrane</keyword>
<evidence type="ECO:0000259" key="16">
    <source>
        <dbReference type="PROSITE" id="PS50268"/>
    </source>
</evidence>
<dbReference type="InterPro" id="IPR020894">
    <property type="entry name" value="Cadherin_CS"/>
</dbReference>
<feature type="signal peptide" evidence="15">
    <location>
        <begin position="1"/>
        <end position="24"/>
    </location>
</feature>
<accession>A0A7M4E3E6</accession>
<dbReference type="InterPro" id="IPR050174">
    <property type="entry name" value="Protocadherin/Cadherin-CA"/>
</dbReference>
<evidence type="ECO:0000256" key="2">
    <source>
        <dbReference type="ARBA" id="ARBA00004251"/>
    </source>
</evidence>
<dbReference type="Ensembl" id="ENSCPRT00005004184.1">
    <property type="protein sequence ID" value="ENSCPRP00005003580.1"/>
    <property type="gene ID" value="ENSCPRG00005002618.1"/>
</dbReference>
<evidence type="ECO:0000256" key="13">
    <source>
        <dbReference type="PROSITE-ProRule" id="PRU00043"/>
    </source>
</evidence>
<feature type="domain" description="Cadherin" evidence="16">
    <location>
        <begin position="129"/>
        <end position="237"/>
    </location>
</feature>
<dbReference type="InterPro" id="IPR002126">
    <property type="entry name" value="Cadherin-like_dom"/>
</dbReference>
<comment type="subcellular location">
    <subcellularLocation>
        <location evidence="2">Cell membrane</location>
        <topology evidence="2">Single-pass type I membrane protein</topology>
    </subcellularLocation>
</comment>
<feature type="chain" id="PRO_5029631288" description="Protocadherin gamma-C5" evidence="15">
    <location>
        <begin position="25"/>
        <end position="852"/>
    </location>
</feature>
<dbReference type="FunFam" id="2.60.40.60:FF:000004">
    <property type="entry name" value="Protocadherin 1 gamma 2"/>
    <property type="match status" value="1"/>
</dbReference>
<dbReference type="InterPro" id="IPR015919">
    <property type="entry name" value="Cadherin-like_sf"/>
</dbReference>
<reference evidence="17" key="1">
    <citation type="submission" date="2025-08" db="UniProtKB">
        <authorList>
            <consortium name="Ensembl"/>
        </authorList>
    </citation>
    <scope>IDENTIFICATION</scope>
</reference>
<dbReference type="Gene3D" id="2.60.40.60">
    <property type="entry name" value="Cadherins"/>
    <property type="match status" value="6"/>
</dbReference>
<evidence type="ECO:0000256" key="12">
    <source>
        <dbReference type="ARBA" id="ARBA00074460"/>
    </source>
</evidence>
<proteinExistence type="predicted"/>
<dbReference type="Pfam" id="PF08266">
    <property type="entry name" value="Cadherin_2"/>
    <property type="match status" value="1"/>
</dbReference>
<evidence type="ECO:0000256" key="6">
    <source>
        <dbReference type="ARBA" id="ARBA00022737"/>
    </source>
</evidence>
<feature type="domain" description="Cadherin" evidence="16">
    <location>
        <begin position="354"/>
        <end position="449"/>
    </location>
</feature>
<dbReference type="Proteomes" id="UP000594220">
    <property type="component" value="Unplaced"/>
</dbReference>
<evidence type="ECO:0000256" key="14">
    <source>
        <dbReference type="SAM" id="Phobius"/>
    </source>
</evidence>
<keyword evidence="7 13" id="KW-0106">Calcium</keyword>
<dbReference type="GeneTree" id="ENSGT00940000162232"/>
<evidence type="ECO:0000256" key="1">
    <source>
        <dbReference type="ARBA" id="ARBA00003436"/>
    </source>
</evidence>
<organism evidence="17 18">
    <name type="scientific">Crocodylus porosus</name>
    <name type="common">Saltwater crocodile</name>
    <name type="synonym">Estuarine crocodile</name>
    <dbReference type="NCBI Taxonomy" id="8502"/>
    <lineage>
        <taxon>Eukaryota</taxon>
        <taxon>Metazoa</taxon>
        <taxon>Chordata</taxon>
        <taxon>Craniata</taxon>
        <taxon>Vertebrata</taxon>
        <taxon>Euteleostomi</taxon>
        <taxon>Archelosauria</taxon>
        <taxon>Archosauria</taxon>
        <taxon>Crocodylia</taxon>
        <taxon>Longirostres</taxon>
        <taxon>Crocodylidae</taxon>
        <taxon>Crocodylus</taxon>
    </lineage>
</organism>
<dbReference type="GO" id="GO:0005886">
    <property type="term" value="C:plasma membrane"/>
    <property type="evidence" value="ECO:0007669"/>
    <property type="project" value="UniProtKB-SubCell"/>
</dbReference>
<dbReference type="FunFam" id="2.60.40.60:FF:000006">
    <property type="entry name" value="Protocadherin alpha 2"/>
    <property type="match status" value="1"/>
</dbReference>
<feature type="domain" description="Cadherin" evidence="16">
    <location>
        <begin position="22"/>
        <end position="128"/>
    </location>
</feature>
<evidence type="ECO:0000256" key="10">
    <source>
        <dbReference type="ARBA" id="ARBA00023136"/>
    </source>
</evidence>
<keyword evidence="9 14" id="KW-1133">Transmembrane helix</keyword>
<dbReference type="PROSITE" id="PS50268">
    <property type="entry name" value="CADHERIN_2"/>
    <property type="match status" value="6"/>
</dbReference>
<evidence type="ECO:0000256" key="9">
    <source>
        <dbReference type="ARBA" id="ARBA00022989"/>
    </source>
</evidence>
<dbReference type="InterPro" id="IPR032455">
    <property type="entry name" value="Cadherin_C"/>
</dbReference>
<dbReference type="FunFam" id="2.60.40.60:FF:000129">
    <property type="entry name" value="protocadherin alpha-C2 isoform X1"/>
    <property type="match status" value="1"/>
</dbReference>
<sequence length="852" mass="93308">MGGAFWHVGLLGLFSLCGWGWVSGQIRYSVVEESELGTVVGNVAQDLGLKVADLSGRRLRLGSEESRRYFVVSLASGDLLVNEQIDRESLCGASVSCVLPVQVVIETPLELFRLEVEILDLNDNSPRFPTTHRTVRIAESSTLAARFPLDNAQDPDVGTNTVSSYHLSLNPHFSLTVKNLKDGKLFPELVLERALDREEQSEHQLVLTAFDGGKPARSGTAQITVVVLDANDNAPLFDQPVYKVSLLENTPLETRFIKLNATDPDEGPNGEVQYSFGVHTSDSIRKLFALDLHTGEITVQGALDFEETGFYEIHIKAKDKGVPEMEGHCVVQVEVEDANDNSPEVLMTSLVNPVPENTPLETVVGLLNVQDRDSGVNGEVSLEIPPSLPFRIKSFDNHYSLITRESLDREKIAQYTIELTARDSGSPALTTKITILLNISDVNDNSPSFSQPFYNSFLQENNAPGSLLCTVSAADPDEGDNSRLTYFIVESEIQGAPASSFVHINPDDGNIYAQRTFDFEQFRVLQIPVAVQDSGSPRLSSNTTIYIFILDQNDNSPAILYPVTGGGAAEPHRVPQSAPAGYLVTKVTAVDADSGHNAWLSYSLLPQSTDPTLFRVSPYTGEIRTARGFQDLDLAEQKILVLVKDNGDPALSSTVTILVSLEEKMSEESFKARDFLPDPKAKPDLTLYLIIALVAISMVSLVTFIVLSAKCLRKKDRESPCCGLSESPSRDFFKHSSPKLQLNSDGTLKYMEVTLRPADTQSQCYRTCFSPGSDRSDFTFLRPLSCPPASTLPMETDAFLPGKNTLNEPGQVRVLLPFIPHKCPCVSKRTLCVSEDRAASCLGTNHKNVSAS</sequence>
<keyword evidence="6" id="KW-0677">Repeat</keyword>
<dbReference type="Pfam" id="PF00028">
    <property type="entry name" value="Cadherin"/>
    <property type="match status" value="5"/>
</dbReference>
<evidence type="ECO:0000256" key="4">
    <source>
        <dbReference type="ARBA" id="ARBA00022692"/>
    </source>
</evidence>
<keyword evidence="8" id="KW-0130">Cell adhesion</keyword>
<dbReference type="PANTHER" id="PTHR24028:SF349">
    <property type="entry name" value="PROTOCADHERIN GAMMA-C5"/>
    <property type="match status" value="1"/>
</dbReference>
<feature type="domain" description="Cadherin" evidence="16">
    <location>
        <begin position="574"/>
        <end position="675"/>
    </location>
</feature>
<dbReference type="InterPro" id="IPR013164">
    <property type="entry name" value="Cadherin_N"/>
</dbReference>
<dbReference type="FunFam" id="2.60.40.60:FF:000216">
    <property type="entry name" value="protocadherin gamma-C5 isoform X1"/>
    <property type="match status" value="1"/>
</dbReference>
<dbReference type="Pfam" id="PF16492">
    <property type="entry name" value="Cadherin_C_2"/>
    <property type="match status" value="1"/>
</dbReference>
<dbReference type="SUPFAM" id="SSF49313">
    <property type="entry name" value="Cadherin-like"/>
    <property type="match status" value="6"/>
</dbReference>
<evidence type="ECO:0000256" key="8">
    <source>
        <dbReference type="ARBA" id="ARBA00022889"/>
    </source>
</evidence>
<dbReference type="GO" id="GO:0043524">
    <property type="term" value="P:negative regulation of neuron apoptotic process"/>
    <property type="evidence" value="ECO:0007669"/>
    <property type="project" value="Ensembl"/>
</dbReference>
<keyword evidence="5 15" id="KW-0732">Signal</keyword>